<evidence type="ECO:0000256" key="1">
    <source>
        <dbReference type="SAM" id="MobiDB-lite"/>
    </source>
</evidence>
<evidence type="ECO:0000313" key="3">
    <source>
        <dbReference type="EMBL" id="VDM82943.1"/>
    </source>
</evidence>
<dbReference type="EMBL" id="UYYB01120186">
    <property type="protein sequence ID" value="VDM82943.1"/>
    <property type="molecule type" value="Genomic_DNA"/>
</dbReference>
<feature type="region of interest" description="Disordered" evidence="1">
    <location>
        <begin position="106"/>
        <end position="131"/>
    </location>
</feature>
<gene>
    <name evidence="3" type="ORF">SVUK_LOCUS17941</name>
</gene>
<sequence>MRRTLPRFFFCLDRISLCLKLAATGGDECIGCSSFEGDTIPCMEAFQGTISIYDFPSMKNSMENPHKNAELVHELTPTHQCVIADRNSASPSDIFQDKKHSPIPVALVHPLPSTPTGEDNYVINPKKDDAK</sequence>
<organism evidence="3 4">
    <name type="scientific">Strongylus vulgaris</name>
    <name type="common">Blood worm</name>
    <dbReference type="NCBI Taxonomy" id="40348"/>
    <lineage>
        <taxon>Eukaryota</taxon>
        <taxon>Metazoa</taxon>
        <taxon>Ecdysozoa</taxon>
        <taxon>Nematoda</taxon>
        <taxon>Chromadorea</taxon>
        <taxon>Rhabditida</taxon>
        <taxon>Rhabditina</taxon>
        <taxon>Rhabditomorpha</taxon>
        <taxon>Strongyloidea</taxon>
        <taxon>Strongylidae</taxon>
        <taxon>Strongylus</taxon>
    </lineage>
</organism>
<name>A0A3P7JPX5_STRVU</name>
<reference evidence="3 4" key="1">
    <citation type="submission" date="2018-11" db="EMBL/GenBank/DDBJ databases">
        <authorList>
            <consortium name="Pathogen Informatics"/>
        </authorList>
    </citation>
    <scope>NUCLEOTIDE SEQUENCE [LARGE SCALE GENOMIC DNA]</scope>
</reference>
<accession>A0A3P7JPX5</accession>
<dbReference type="AlphaFoldDB" id="A0A3P7JPX5"/>
<evidence type="ECO:0000256" key="2">
    <source>
        <dbReference type="SAM" id="SignalP"/>
    </source>
</evidence>
<evidence type="ECO:0000313" key="4">
    <source>
        <dbReference type="Proteomes" id="UP000270094"/>
    </source>
</evidence>
<feature type="signal peptide" evidence="2">
    <location>
        <begin position="1"/>
        <end position="26"/>
    </location>
</feature>
<dbReference type="Proteomes" id="UP000270094">
    <property type="component" value="Unassembled WGS sequence"/>
</dbReference>
<dbReference type="OrthoDB" id="6060890at2759"/>
<keyword evidence="4" id="KW-1185">Reference proteome</keyword>
<protein>
    <submittedName>
        <fullName evidence="3">Uncharacterized protein</fullName>
    </submittedName>
</protein>
<feature type="chain" id="PRO_5018000002" evidence="2">
    <location>
        <begin position="27"/>
        <end position="131"/>
    </location>
</feature>
<keyword evidence="2" id="KW-0732">Signal</keyword>
<proteinExistence type="predicted"/>